<proteinExistence type="inferred from homology"/>
<evidence type="ECO:0000256" key="6">
    <source>
        <dbReference type="ARBA" id="ARBA00023136"/>
    </source>
</evidence>
<evidence type="ECO:0000256" key="3">
    <source>
        <dbReference type="ARBA" id="ARBA00022475"/>
    </source>
</evidence>
<dbReference type="PANTHER" id="PTHR32243:SF18">
    <property type="entry name" value="INNER MEMBRANE ABC TRANSPORTER PERMEASE PROTEIN YCJP"/>
    <property type="match status" value="1"/>
</dbReference>
<organism evidence="9 10">
    <name type="scientific">Eiseniibacteriota bacterium</name>
    <dbReference type="NCBI Taxonomy" id="2212470"/>
    <lineage>
        <taxon>Bacteria</taxon>
        <taxon>Candidatus Eiseniibacteriota</taxon>
    </lineage>
</organism>
<reference evidence="9 10" key="1">
    <citation type="submission" date="2024-09" db="EMBL/GenBank/DDBJ databases">
        <authorList>
            <person name="D'Angelo T."/>
        </authorList>
    </citation>
    <scope>NUCLEOTIDE SEQUENCE [LARGE SCALE GENOMIC DNA]</scope>
    <source>
        <strain evidence="9">SAG AM-311-F02</strain>
    </source>
</reference>
<name>A0ABV6YNP0_UNCEI</name>
<dbReference type="InterPro" id="IPR000515">
    <property type="entry name" value="MetI-like"/>
</dbReference>
<gene>
    <name evidence="9" type="ORF">ACFL2Z_01395</name>
</gene>
<evidence type="ECO:0000256" key="2">
    <source>
        <dbReference type="ARBA" id="ARBA00022448"/>
    </source>
</evidence>
<dbReference type="Gene3D" id="1.10.3720.10">
    <property type="entry name" value="MetI-like"/>
    <property type="match status" value="1"/>
</dbReference>
<feature type="transmembrane region" description="Helical" evidence="7">
    <location>
        <begin position="104"/>
        <end position="125"/>
    </location>
</feature>
<keyword evidence="3" id="KW-1003">Cell membrane</keyword>
<dbReference type="InterPro" id="IPR035906">
    <property type="entry name" value="MetI-like_sf"/>
</dbReference>
<keyword evidence="5 7" id="KW-1133">Transmembrane helix</keyword>
<comment type="similarity">
    <text evidence="7">Belongs to the binding-protein-dependent transport system permease family.</text>
</comment>
<protein>
    <submittedName>
        <fullName evidence="9">Carbohydrate ABC transporter permease</fullName>
    </submittedName>
</protein>
<dbReference type="SUPFAM" id="SSF161098">
    <property type="entry name" value="MetI-like"/>
    <property type="match status" value="1"/>
</dbReference>
<comment type="caution">
    <text evidence="9">The sequence shown here is derived from an EMBL/GenBank/DDBJ whole genome shotgun (WGS) entry which is preliminary data.</text>
</comment>
<evidence type="ECO:0000313" key="10">
    <source>
        <dbReference type="Proteomes" id="UP001594288"/>
    </source>
</evidence>
<keyword evidence="10" id="KW-1185">Reference proteome</keyword>
<evidence type="ECO:0000256" key="1">
    <source>
        <dbReference type="ARBA" id="ARBA00004651"/>
    </source>
</evidence>
<feature type="transmembrane region" description="Helical" evidence="7">
    <location>
        <begin position="240"/>
        <end position="261"/>
    </location>
</feature>
<feature type="transmembrane region" description="Helical" evidence="7">
    <location>
        <begin position="137"/>
        <end position="157"/>
    </location>
</feature>
<keyword evidence="4 7" id="KW-0812">Transmembrane</keyword>
<sequence length="276" mass="30283">MNEARVKRILLVLGICFMLSFCLAPFIWMILVSFGKNPDFLSGGVEFTATLGNYADILSVKSLHFLEYLRNSLAVSGMVAVACALVAALGAYAVSRIEFRGRMALSLAVLAFSMFPQISLIGYLYKFMRSAGLINTYLALVFPYIAWTIPLAFWIMLSYMLRIPKAFDDAARADGAGRFMIFRKIILPVAAPGIFSAILLVFIAAFNEFLFALMLTTDQSARTIPVGIALFEGLHGEIPWGYIMAASTVASIPLVLLAVAFQRYVIQDVTRGAIKG</sequence>
<dbReference type="Pfam" id="PF00528">
    <property type="entry name" value="BPD_transp_1"/>
    <property type="match status" value="1"/>
</dbReference>
<dbReference type="InterPro" id="IPR050901">
    <property type="entry name" value="BP-dep_ABC_trans_perm"/>
</dbReference>
<dbReference type="PROSITE" id="PS50928">
    <property type="entry name" value="ABC_TM1"/>
    <property type="match status" value="1"/>
</dbReference>
<feature type="transmembrane region" description="Helical" evidence="7">
    <location>
        <begin position="73"/>
        <end position="92"/>
    </location>
</feature>
<dbReference type="EMBL" id="JBHPEI010000012">
    <property type="protein sequence ID" value="MFC1799552.1"/>
    <property type="molecule type" value="Genomic_DNA"/>
</dbReference>
<evidence type="ECO:0000256" key="4">
    <source>
        <dbReference type="ARBA" id="ARBA00022692"/>
    </source>
</evidence>
<dbReference type="Proteomes" id="UP001594288">
    <property type="component" value="Unassembled WGS sequence"/>
</dbReference>
<keyword evidence="2 7" id="KW-0813">Transport</keyword>
<evidence type="ECO:0000259" key="8">
    <source>
        <dbReference type="PROSITE" id="PS50928"/>
    </source>
</evidence>
<feature type="domain" description="ABC transmembrane type-1" evidence="8">
    <location>
        <begin position="69"/>
        <end position="261"/>
    </location>
</feature>
<feature type="transmembrane region" description="Helical" evidence="7">
    <location>
        <begin position="9"/>
        <end position="31"/>
    </location>
</feature>
<dbReference type="PANTHER" id="PTHR32243">
    <property type="entry name" value="MALTOSE TRANSPORT SYSTEM PERMEASE-RELATED"/>
    <property type="match status" value="1"/>
</dbReference>
<accession>A0ABV6YNP0</accession>
<feature type="transmembrane region" description="Helical" evidence="7">
    <location>
        <begin position="185"/>
        <end position="206"/>
    </location>
</feature>
<evidence type="ECO:0000256" key="5">
    <source>
        <dbReference type="ARBA" id="ARBA00022989"/>
    </source>
</evidence>
<comment type="subcellular location">
    <subcellularLocation>
        <location evidence="1 7">Cell membrane</location>
        <topology evidence="1 7">Multi-pass membrane protein</topology>
    </subcellularLocation>
</comment>
<keyword evidence="6 7" id="KW-0472">Membrane</keyword>
<evidence type="ECO:0000256" key="7">
    <source>
        <dbReference type="RuleBase" id="RU363032"/>
    </source>
</evidence>
<evidence type="ECO:0000313" key="9">
    <source>
        <dbReference type="EMBL" id="MFC1799552.1"/>
    </source>
</evidence>
<dbReference type="CDD" id="cd06261">
    <property type="entry name" value="TM_PBP2"/>
    <property type="match status" value="1"/>
</dbReference>